<feature type="signal peptide" evidence="2">
    <location>
        <begin position="1"/>
        <end position="25"/>
    </location>
</feature>
<organism evidence="3 4">
    <name type="scientific">Oryza sativa subsp. japonica</name>
    <name type="common">Rice</name>
    <dbReference type="NCBI Taxonomy" id="39947"/>
    <lineage>
        <taxon>Eukaryota</taxon>
        <taxon>Viridiplantae</taxon>
        <taxon>Streptophyta</taxon>
        <taxon>Embryophyta</taxon>
        <taxon>Tracheophyta</taxon>
        <taxon>Spermatophyta</taxon>
        <taxon>Magnoliopsida</taxon>
        <taxon>Liliopsida</taxon>
        <taxon>Poales</taxon>
        <taxon>Poaceae</taxon>
        <taxon>BOP clade</taxon>
        <taxon>Oryzoideae</taxon>
        <taxon>Oryzeae</taxon>
        <taxon>Oryzinae</taxon>
        <taxon>Oryza</taxon>
        <taxon>Oryza sativa</taxon>
    </lineage>
</organism>
<feature type="chain" id="PRO_5024433312" evidence="2">
    <location>
        <begin position="26"/>
        <end position="253"/>
    </location>
</feature>
<proteinExistence type="predicted"/>
<dbReference type="AlphaFoldDB" id="Q7G419"/>
<gene>
    <name evidence="3" type="ORF">OSJNBa0014J14.27</name>
</gene>
<reference evidence="4" key="2">
    <citation type="journal article" date="2008" name="Nucleic Acids Res.">
        <title>The rice annotation project database (RAP-DB): 2008 update.</title>
        <authorList>
            <consortium name="The rice annotation project (RAP)"/>
        </authorList>
    </citation>
    <scope>GENOME REANNOTATION</scope>
    <source>
        <strain evidence="4">cv. Nipponbare</strain>
    </source>
</reference>
<dbReference type="EMBL" id="AC092172">
    <property type="protein sequence ID" value="AAM18167.1"/>
    <property type="molecule type" value="Genomic_DNA"/>
</dbReference>
<feature type="compositionally biased region" description="Low complexity" evidence="1">
    <location>
        <begin position="20"/>
        <end position="37"/>
    </location>
</feature>
<name>Q7G419_ORYSJ</name>
<evidence type="ECO:0000256" key="1">
    <source>
        <dbReference type="SAM" id="MobiDB-lite"/>
    </source>
</evidence>
<dbReference type="Proteomes" id="UP000000763">
    <property type="component" value="Chromosome 10"/>
</dbReference>
<reference evidence="4" key="1">
    <citation type="journal article" date="2005" name="Nature">
        <title>The map-based sequence of the rice genome.</title>
        <authorList>
            <consortium name="International rice genome sequencing project (IRGSP)"/>
            <person name="Matsumoto T."/>
            <person name="Wu J."/>
            <person name="Kanamori H."/>
            <person name="Katayose Y."/>
            <person name="Fujisawa M."/>
            <person name="Namiki N."/>
            <person name="Mizuno H."/>
            <person name="Yamamoto K."/>
            <person name="Antonio B.A."/>
            <person name="Baba T."/>
            <person name="Sakata K."/>
            <person name="Nagamura Y."/>
            <person name="Aoki H."/>
            <person name="Arikawa K."/>
            <person name="Arita K."/>
            <person name="Bito T."/>
            <person name="Chiden Y."/>
            <person name="Fujitsuka N."/>
            <person name="Fukunaka R."/>
            <person name="Hamada M."/>
            <person name="Harada C."/>
            <person name="Hayashi A."/>
            <person name="Hijishita S."/>
            <person name="Honda M."/>
            <person name="Hosokawa S."/>
            <person name="Ichikawa Y."/>
            <person name="Idonuma A."/>
            <person name="Iijima M."/>
            <person name="Ikeda M."/>
            <person name="Ikeno M."/>
            <person name="Ito K."/>
            <person name="Ito S."/>
            <person name="Ito T."/>
            <person name="Ito Y."/>
            <person name="Ito Y."/>
            <person name="Iwabuchi A."/>
            <person name="Kamiya K."/>
            <person name="Karasawa W."/>
            <person name="Kurita K."/>
            <person name="Katagiri S."/>
            <person name="Kikuta A."/>
            <person name="Kobayashi H."/>
            <person name="Kobayashi N."/>
            <person name="Machita K."/>
            <person name="Maehara T."/>
            <person name="Masukawa M."/>
            <person name="Mizubayashi T."/>
            <person name="Mukai Y."/>
            <person name="Nagasaki H."/>
            <person name="Nagata Y."/>
            <person name="Naito S."/>
            <person name="Nakashima M."/>
            <person name="Nakama Y."/>
            <person name="Nakamichi Y."/>
            <person name="Nakamura M."/>
            <person name="Meguro A."/>
            <person name="Negishi M."/>
            <person name="Ohta I."/>
            <person name="Ohta T."/>
            <person name="Okamoto M."/>
            <person name="Ono N."/>
            <person name="Saji S."/>
            <person name="Sakaguchi M."/>
            <person name="Sakai K."/>
            <person name="Shibata M."/>
            <person name="Shimokawa T."/>
            <person name="Song J."/>
            <person name="Takazaki Y."/>
            <person name="Terasawa K."/>
            <person name="Tsugane M."/>
            <person name="Tsuji K."/>
            <person name="Ueda S."/>
            <person name="Waki K."/>
            <person name="Yamagata H."/>
            <person name="Yamamoto M."/>
            <person name="Yamamoto S."/>
            <person name="Yamane H."/>
            <person name="Yoshiki S."/>
            <person name="Yoshihara R."/>
            <person name="Yukawa K."/>
            <person name="Zhong H."/>
            <person name="Yano M."/>
            <person name="Yuan Q."/>
            <person name="Ouyang S."/>
            <person name="Liu J."/>
            <person name="Jones K.M."/>
            <person name="Gansberger K."/>
            <person name="Moffat K."/>
            <person name="Hill J."/>
            <person name="Bera J."/>
            <person name="Fadrosh D."/>
            <person name="Jin S."/>
            <person name="Johri S."/>
            <person name="Kim M."/>
            <person name="Overton L."/>
            <person name="Reardon M."/>
            <person name="Tsitrin T."/>
            <person name="Vuong H."/>
            <person name="Weaver B."/>
            <person name="Ciecko A."/>
            <person name="Tallon L."/>
            <person name="Jackson J."/>
            <person name="Pai G."/>
            <person name="Aken S.V."/>
            <person name="Utterback T."/>
            <person name="Reidmuller S."/>
            <person name="Feldblyum T."/>
            <person name="Hsiao J."/>
            <person name="Zismann V."/>
            <person name="Iobst S."/>
            <person name="de Vazeille A.R."/>
            <person name="Buell C.R."/>
            <person name="Ying K."/>
            <person name="Li Y."/>
            <person name="Lu T."/>
            <person name="Huang Y."/>
            <person name="Zhao Q."/>
            <person name="Feng Q."/>
            <person name="Zhang L."/>
            <person name="Zhu J."/>
            <person name="Weng Q."/>
            <person name="Mu J."/>
            <person name="Lu Y."/>
            <person name="Fan D."/>
            <person name="Liu Y."/>
            <person name="Guan J."/>
            <person name="Zhang Y."/>
            <person name="Yu S."/>
            <person name="Liu X."/>
            <person name="Zhang Y."/>
            <person name="Hong G."/>
            <person name="Han B."/>
            <person name="Choisne N."/>
            <person name="Demange N."/>
            <person name="Orjeda G."/>
            <person name="Samain S."/>
            <person name="Cattolico L."/>
            <person name="Pelletier E."/>
            <person name="Couloux A."/>
            <person name="Segurens B."/>
            <person name="Wincker P."/>
            <person name="D'Hont A."/>
            <person name="Scarpelli C."/>
            <person name="Weissenbach J."/>
            <person name="Salanoubat M."/>
            <person name="Quetier F."/>
            <person name="Yu Y."/>
            <person name="Kim H.R."/>
            <person name="Rambo T."/>
            <person name="Currie J."/>
            <person name="Collura K."/>
            <person name="Luo M."/>
            <person name="Yang T."/>
            <person name="Ammiraju J.S.S."/>
            <person name="Engler F."/>
            <person name="Soderlund C."/>
            <person name="Wing R.A."/>
            <person name="Palmer L.E."/>
            <person name="de la Bastide M."/>
            <person name="Spiegel L."/>
            <person name="Nascimento L."/>
            <person name="Zutavern T."/>
            <person name="O'Shaughnessy A."/>
            <person name="Dike S."/>
            <person name="Dedhia N."/>
            <person name="Preston R."/>
            <person name="Balija V."/>
            <person name="McCombie W.R."/>
            <person name="Chow T."/>
            <person name="Chen H."/>
            <person name="Chung M."/>
            <person name="Chen C."/>
            <person name="Shaw J."/>
            <person name="Wu H."/>
            <person name="Hsiao K."/>
            <person name="Chao Y."/>
            <person name="Chu M."/>
            <person name="Cheng C."/>
            <person name="Hour A."/>
            <person name="Lee P."/>
            <person name="Lin S."/>
            <person name="Lin Y."/>
            <person name="Liou J."/>
            <person name="Liu S."/>
            <person name="Hsing Y."/>
            <person name="Raghuvanshi S."/>
            <person name="Mohanty A."/>
            <person name="Bharti A.K."/>
            <person name="Gaur A."/>
            <person name="Gupta V."/>
            <person name="Kumar D."/>
            <person name="Ravi V."/>
            <person name="Vij S."/>
            <person name="Kapur A."/>
            <person name="Khurana P."/>
            <person name="Khurana P."/>
            <person name="Khurana J.P."/>
            <person name="Tyagi A.K."/>
            <person name="Gaikwad K."/>
            <person name="Singh A."/>
            <person name="Dalal V."/>
            <person name="Srivastava S."/>
            <person name="Dixit A."/>
            <person name="Pal A.K."/>
            <person name="Ghazi I.A."/>
            <person name="Yadav M."/>
            <person name="Pandit A."/>
            <person name="Bhargava A."/>
            <person name="Sureshbabu K."/>
            <person name="Batra K."/>
            <person name="Sharma T.R."/>
            <person name="Mohapatra T."/>
            <person name="Singh N.K."/>
            <person name="Messing J."/>
            <person name="Nelson A.B."/>
            <person name="Fuks G."/>
            <person name="Kavchok S."/>
            <person name="Keizer G."/>
            <person name="Linton E."/>
            <person name="Llaca V."/>
            <person name="Song R."/>
            <person name="Tanyolac B."/>
            <person name="Young S."/>
            <person name="Ho-Il K."/>
            <person name="Hahn J.H."/>
            <person name="Sangsakoo G."/>
            <person name="Vanavichit A."/>
            <person name="de Mattos Luiz.A.T."/>
            <person name="Zimmer P.D."/>
            <person name="Malone G."/>
            <person name="Dellagostin O."/>
            <person name="de Oliveira A.C."/>
            <person name="Bevan M."/>
            <person name="Bancroft I."/>
            <person name="Minx P."/>
            <person name="Cordum H."/>
            <person name="Wilson R."/>
            <person name="Cheng Z."/>
            <person name="Jin W."/>
            <person name="Jiang J."/>
            <person name="Leong S.A."/>
            <person name="Iwama H."/>
            <person name="Gojobori T."/>
            <person name="Itoh T."/>
            <person name="Niimura Y."/>
            <person name="Fujii Y."/>
            <person name="Habara T."/>
            <person name="Sakai H."/>
            <person name="Sato Y."/>
            <person name="Wilson G."/>
            <person name="Kumar K."/>
            <person name="McCouch S."/>
            <person name="Juretic N."/>
            <person name="Hoen D."/>
            <person name="Wright S."/>
            <person name="Bruskiewich R."/>
            <person name="Bureau T."/>
            <person name="Miyao A."/>
            <person name="Hirochika H."/>
            <person name="Nishikawa T."/>
            <person name="Kadowaki K."/>
            <person name="Sugiura M."/>
            <person name="Burr B."/>
            <person name="Sasaki T."/>
        </authorList>
    </citation>
    <scope>NUCLEOTIDE SEQUENCE [LARGE SCALE GENOMIC DNA]</scope>
    <source>
        <strain evidence="4">cv. Nipponbare</strain>
    </source>
</reference>
<accession>Q7G419</accession>
<protein>
    <submittedName>
        <fullName evidence="3">Uncharacterized protein</fullName>
    </submittedName>
</protein>
<evidence type="ECO:0000313" key="3">
    <source>
        <dbReference type="EMBL" id="AAM18167.1"/>
    </source>
</evidence>
<feature type="region of interest" description="Disordered" evidence="1">
    <location>
        <begin position="20"/>
        <end position="89"/>
    </location>
</feature>
<keyword evidence="2" id="KW-0732">Signal</keyword>
<feature type="compositionally biased region" description="Low complexity" evidence="1">
    <location>
        <begin position="60"/>
        <end position="80"/>
    </location>
</feature>
<evidence type="ECO:0000256" key="2">
    <source>
        <dbReference type="SAM" id="SignalP"/>
    </source>
</evidence>
<evidence type="ECO:0000313" key="4">
    <source>
        <dbReference type="Proteomes" id="UP000000763"/>
    </source>
</evidence>
<feature type="compositionally biased region" description="Basic residues" evidence="1">
    <location>
        <begin position="48"/>
        <end position="57"/>
    </location>
</feature>
<sequence length="253" mass="26716">MGSGPGLSVARLLSFSLSFVSPSSSTSGQAATRRCGSAGRGGYGAGAARRRPGKARRNSGDPPSAAAARDGARASSAAGQRHGRSRLQGDRAVELGSFQIDGWEGEPLGWSVHDDPAGGGTAAGAAQLRRCTSQIEGAGEFYATRGFSGREDLPWNGRTTKGEDAWCGADEAEVASGRRRSQVFDVCSSATRLPQWRRRQQDYSSTPSNLQLRLGSLTMVISSGGERVIARCSMECMTGKRQRRMGFLWPGLA</sequence>